<dbReference type="AlphaFoldDB" id="A0A4R6BS83"/>
<dbReference type="InterPro" id="IPR011991">
    <property type="entry name" value="ArsR-like_HTH"/>
</dbReference>
<dbReference type="NCBIfam" id="NF033788">
    <property type="entry name" value="HTH_metalloreg"/>
    <property type="match status" value="1"/>
</dbReference>
<reference evidence="6 7" key="1">
    <citation type="submission" date="2019-01" db="EMBL/GenBank/DDBJ databases">
        <title>Draft genome sequences of the type strains of six Macrococcus species.</title>
        <authorList>
            <person name="Mazhar S."/>
            <person name="Altermann E."/>
            <person name="Hill C."/>
            <person name="Mcauliffe O."/>
        </authorList>
    </citation>
    <scope>NUCLEOTIDE SEQUENCE [LARGE SCALE GENOMIC DNA]</scope>
    <source>
        <strain evidence="6 7">CCM4815</strain>
    </source>
</reference>
<keyword evidence="1" id="KW-0805">Transcription regulation</keyword>
<dbReference type="InterPro" id="IPR001845">
    <property type="entry name" value="HTH_ArsR_DNA-bd_dom"/>
</dbReference>
<evidence type="ECO:0000313" key="6">
    <source>
        <dbReference type="EMBL" id="TDM05213.1"/>
    </source>
</evidence>
<evidence type="ECO:0000256" key="1">
    <source>
        <dbReference type="ARBA" id="ARBA00023015"/>
    </source>
</evidence>
<name>A0A4R6BS83_9STAP</name>
<dbReference type="Pfam" id="PF01022">
    <property type="entry name" value="HTH_5"/>
    <property type="match status" value="1"/>
</dbReference>
<organism evidence="6 7">
    <name type="scientific">Macrococcus lamae</name>
    <dbReference type="NCBI Taxonomy" id="198484"/>
    <lineage>
        <taxon>Bacteria</taxon>
        <taxon>Bacillati</taxon>
        <taxon>Bacillota</taxon>
        <taxon>Bacilli</taxon>
        <taxon>Bacillales</taxon>
        <taxon>Staphylococcaceae</taxon>
        <taxon>Macrococcus</taxon>
    </lineage>
</organism>
<evidence type="ECO:0000259" key="5">
    <source>
        <dbReference type="PROSITE" id="PS50987"/>
    </source>
</evidence>
<dbReference type="Gene3D" id="1.10.10.10">
    <property type="entry name" value="Winged helix-like DNA-binding domain superfamily/Winged helix DNA-binding domain"/>
    <property type="match status" value="1"/>
</dbReference>
<evidence type="ECO:0000313" key="7">
    <source>
        <dbReference type="Proteomes" id="UP000294802"/>
    </source>
</evidence>
<dbReference type="GO" id="GO:0003700">
    <property type="term" value="F:DNA-binding transcription factor activity"/>
    <property type="evidence" value="ECO:0007669"/>
    <property type="project" value="InterPro"/>
</dbReference>
<dbReference type="SMART" id="SM00418">
    <property type="entry name" value="HTH_ARSR"/>
    <property type="match status" value="1"/>
</dbReference>
<proteinExistence type="predicted"/>
<dbReference type="PRINTS" id="PR00778">
    <property type="entry name" value="HTHARSR"/>
</dbReference>
<dbReference type="PROSITE" id="PS00846">
    <property type="entry name" value="HTH_ARSR_1"/>
    <property type="match status" value="1"/>
</dbReference>
<dbReference type="RefSeq" id="WP_133444613.1">
    <property type="nucleotide sequence ID" value="NZ_SCWB01000023.1"/>
</dbReference>
<evidence type="ECO:0000256" key="2">
    <source>
        <dbReference type="ARBA" id="ARBA00023125"/>
    </source>
</evidence>
<comment type="caution">
    <text evidence="6">The sequence shown here is derived from an EMBL/GenBank/DDBJ whole genome shotgun (WGS) entry which is preliminary data.</text>
</comment>
<dbReference type="Proteomes" id="UP000294802">
    <property type="component" value="Unassembled WGS sequence"/>
</dbReference>
<dbReference type="CDD" id="cd00090">
    <property type="entry name" value="HTH_ARSR"/>
    <property type="match status" value="1"/>
</dbReference>
<accession>A0A4R6BS83</accession>
<evidence type="ECO:0000256" key="4">
    <source>
        <dbReference type="ARBA" id="ARBA00043263"/>
    </source>
</evidence>
<dbReference type="GO" id="GO:0046686">
    <property type="term" value="P:response to cadmium ion"/>
    <property type="evidence" value="ECO:0007669"/>
    <property type="project" value="UniProtKB-KW"/>
</dbReference>
<gene>
    <name evidence="6" type="ORF">ERX29_10420</name>
</gene>
<keyword evidence="3" id="KW-0804">Transcription</keyword>
<dbReference type="EMBL" id="SCWB01000023">
    <property type="protein sequence ID" value="TDM05213.1"/>
    <property type="molecule type" value="Genomic_DNA"/>
</dbReference>
<dbReference type="InterPro" id="IPR036388">
    <property type="entry name" value="WH-like_DNA-bd_sf"/>
</dbReference>
<sequence length="118" mass="13262">MTADTCDIVCVNEDKVQTVKSELARLPMSKVTTFLKAIADENRSKIVSALSTTEELCVCDIACILELSIANASRHLRILYKQGVLKSRREGKMVYYSLDDDHVKQIILMTIAHMEESL</sequence>
<feature type="domain" description="HTH arsR-type" evidence="5">
    <location>
        <begin position="23"/>
        <end position="118"/>
    </location>
</feature>
<dbReference type="OrthoDB" id="9794330at2"/>
<dbReference type="InterPro" id="IPR036390">
    <property type="entry name" value="WH_DNA-bd_sf"/>
</dbReference>
<dbReference type="SUPFAM" id="SSF46785">
    <property type="entry name" value="Winged helix' DNA-binding domain"/>
    <property type="match status" value="1"/>
</dbReference>
<keyword evidence="7" id="KW-1185">Reference proteome</keyword>
<keyword evidence="4" id="KW-0105">Cadmium resistance</keyword>
<dbReference type="InterPro" id="IPR018334">
    <property type="entry name" value="ArsR_HTH"/>
</dbReference>
<keyword evidence="2" id="KW-0238">DNA-binding</keyword>
<evidence type="ECO:0000256" key="3">
    <source>
        <dbReference type="ARBA" id="ARBA00023163"/>
    </source>
</evidence>
<protein>
    <submittedName>
        <fullName evidence="6">Transcriptional regulator</fullName>
    </submittedName>
</protein>
<dbReference type="PROSITE" id="PS50987">
    <property type="entry name" value="HTH_ARSR_2"/>
    <property type="match status" value="1"/>
</dbReference>
<dbReference type="GO" id="GO:0003677">
    <property type="term" value="F:DNA binding"/>
    <property type="evidence" value="ECO:0007669"/>
    <property type="project" value="UniProtKB-KW"/>
</dbReference>
<dbReference type="PANTHER" id="PTHR43132">
    <property type="entry name" value="ARSENICAL RESISTANCE OPERON REPRESSOR ARSR-RELATED"/>
    <property type="match status" value="1"/>
</dbReference>
<dbReference type="PANTHER" id="PTHR43132:SF6">
    <property type="entry name" value="HTH-TYPE TRANSCRIPTIONAL REPRESSOR CZRA"/>
    <property type="match status" value="1"/>
</dbReference>
<dbReference type="InterPro" id="IPR051011">
    <property type="entry name" value="Metal_resp_trans_reg"/>
</dbReference>